<keyword evidence="2" id="KW-0472">Membrane</keyword>
<protein>
    <submittedName>
        <fullName evidence="5">TonB-dependent receptor</fullName>
    </submittedName>
</protein>
<comment type="caution">
    <text evidence="5">The sequence shown here is derived from an EMBL/GenBank/DDBJ whole genome shotgun (WGS) entry which is preliminary data.</text>
</comment>
<evidence type="ECO:0000256" key="1">
    <source>
        <dbReference type="ARBA" id="ARBA00004442"/>
    </source>
</evidence>
<evidence type="ECO:0000313" key="6">
    <source>
        <dbReference type="Proteomes" id="UP001595818"/>
    </source>
</evidence>
<keyword evidence="3" id="KW-0998">Cell outer membrane</keyword>
<dbReference type="Gene3D" id="2.40.170.20">
    <property type="entry name" value="TonB-dependent receptor, beta-barrel domain"/>
    <property type="match status" value="1"/>
</dbReference>
<dbReference type="SUPFAM" id="SSF56935">
    <property type="entry name" value="Porins"/>
    <property type="match status" value="1"/>
</dbReference>
<dbReference type="RefSeq" id="WP_377064007.1">
    <property type="nucleotide sequence ID" value="NZ_JBHSJJ010000004.1"/>
</dbReference>
<evidence type="ECO:0000256" key="3">
    <source>
        <dbReference type="ARBA" id="ARBA00023237"/>
    </source>
</evidence>
<feature type="chain" id="PRO_5046792178" evidence="4">
    <location>
        <begin position="19"/>
        <end position="555"/>
    </location>
</feature>
<evidence type="ECO:0000256" key="2">
    <source>
        <dbReference type="ARBA" id="ARBA00023136"/>
    </source>
</evidence>
<keyword evidence="5" id="KW-0675">Receptor</keyword>
<accession>A0ABV9SZY9</accession>
<evidence type="ECO:0000256" key="4">
    <source>
        <dbReference type="SAM" id="SignalP"/>
    </source>
</evidence>
<proteinExistence type="predicted"/>
<gene>
    <name evidence="5" type="ORF">ACFPFU_09920</name>
</gene>
<reference evidence="6" key="1">
    <citation type="journal article" date="2019" name="Int. J. Syst. Evol. Microbiol.">
        <title>The Global Catalogue of Microorganisms (GCM) 10K type strain sequencing project: providing services to taxonomists for standard genome sequencing and annotation.</title>
        <authorList>
            <consortium name="The Broad Institute Genomics Platform"/>
            <consortium name="The Broad Institute Genome Sequencing Center for Infectious Disease"/>
            <person name="Wu L."/>
            <person name="Ma J."/>
        </authorList>
    </citation>
    <scope>NUCLEOTIDE SEQUENCE [LARGE SCALE GENOMIC DNA]</scope>
    <source>
        <strain evidence="6">CGMCC 4.7466</strain>
    </source>
</reference>
<keyword evidence="4" id="KW-0732">Signal</keyword>
<name>A0ABV9SZY9_9BACT</name>
<organism evidence="5 6">
    <name type="scientific">Negadavirga shengliensis</name>
    <dbReference type="NCBI Taxonomy" id="1389218"/>
    <lineage>
        <taxon>Bacteria</taxon>
        <taxon>Pseudomonadati</taxon>
        <taxon>Bacteroidota</taxon>
        <taxon>Cytophagia</taxon>
        <taxon>Cytophagales</taxon>
        <taxon>Cyclobacteriaceae</taxon>
        <taxon>Negadavirga</taxon>
    </lineage>
</organism>
<dbReference type="InterPro" id="IPR036942">
    <property type="entry name" value="Beta-barrel_TonB_sf"/>
</dbReference>
<evidence type="ECO:0000313" key="5">
    <source>
        <dbReference type="EMBL" id="MFC4872005.1"/>
    </source>
</evidence>
<dbReference type="Proteomes" id="UP001595818">
    <property type="component" value="Unassembled WGS sequence"/>
</dbReference>
<comment type="subcellular location">
    <subcellularLocation>
        <location evidence="1">Cell outer membrane</location>
    </subcellularLocation>
</comment>
<dbReference type="EMBL" id="JBHSJJ010000004">
    <property type="protein sequence ID" value="MFC4872005.1"/>
    <property type="molecule type" value="Genomic_DNA"/>
</dbReference>
<feature type="signal peptide" evidence="4">
    <location>
        <begin position="1"/>
        <end position="18"/>
    </location>
</feature>
<keyword evidence="6" id="KW-1185">Reference proteome</keyword>
<sequence length="555" mass="63444">MIRKVVLILFLAGSPLMAALSQQTPGERGEIRDTEFIIRKDRVLTLPKQPRVFERTPSLPPVSSRENYSYSVQNFFVDLDPVKLDIQPFTKAFPREEAEQFSTFGKLGFGNYSSPLLQLRIHSLPDPDMNYGIDISHQGFYEGPVDGKNSAEDHSKVDLTGSLFRDNVEFFGKLGFHRDMYHFYGYTPIPAIEIVPEDIRQVFNTFRATAGLRKIERTESFDFDAALGLRLFADRYEASENEASIKAHAGFRANESLHGGIHSRLYFTSPSDITYSDINRNYFKLNPYIAFQQEGFKIRIGANVVQENDIVPNKNMDFHIFPEAFISYHFVPGFGIYGAYEGDVIRNTYYDFVMENPFLGPSAQLRNTIQNYQVDAGVTGAINGELTYKAGFKYGDFTNMHFYGNNVQDSTRFQLIYDDVTTVLQYHVNVGYNFDENYKLDASANYYQYTLSELAAPWHRPEWEINITNTFTPTKKWLINADFRAMGGIAAVNLASGTRDTLKPILDLNLGVDYSIHPQFSVFAAGNNLMNQRYERYWNYRVRGAQIIGGISFKF</sequence>